<dbReference type="EMBL" id="CAJOBD010002068">
    <property type="protein sequence ID" value="CAF3852886.1"/>
    <property type="molecule type" value="Genomic_DNA"/>
</dbReference>
<name>A0A815FRR4_9BILA</name>
<sequence>MDTWDKKVLTIDVENMEVDEDNNEQNIVIKKENLAETVQMDCSLTKTIRCSQILIMFINNEKKLKTTRQLINDCICKHKTIMLNPFESKGKLPIASKQKEKLTLLEISSDDWMIIINLMNMFE</sequence>
<dbReference type="Proteomes" id="UP000663864">
    <property type="component" value="Unassembled WGS sequence"/>
</dbReference>
<proteinExistence type="predicted"/>
<dbReference type="Proteomes" id="UP000663854">
    <property type="component" value="Unassembled WGS sequence"/>
</dbReference>
<dbReference type="Proteomes" id="UP000663870">
    <property type="component" value="Unassembled WGS sequence"/>
</dbReference>
<evidence type="ECO:0000313" key="2">
    <source>
        <dbReference type="EMBL" id="CAF1323067.1"/>
    </source>
</evidence>
<protein>
    <submittedName>
        <fullName evidence="2">Uncharacterized protein</fullName>
    </submittedName>
</protein>
<dbReference type="Proteomes" id="UP000663836">
    <property type="component" value="Unassembled WGS sequence"/>
</dbReference>
<accession>A0A815FRR4</accession>
<evidence type="ECO:0000313" key="1">
    <source>
        <dbReference type="EMBL" id="CAF1194026.1"/>
    </source>
</evidence>
<evidence type="ECO:0000313" key="4">
    <source>
        <dbReference type="EMBL" id="CAF3852886.1"/>
    </source>
</evidence>
<comment type="caution">
    <text evidence="2">The sequence shown here is derived from an EMBL/GenBank/DDBJ whole genome shotgun (WGS) entry which is preliminary data.</text>
</comment>
<gene>
    <name evidence="4" type="ORF">JBS370_LOCUS18346</name>
    <name evidence="3" type="ORF">JXQ802_LOCUS38251</name>
    <name evidence="1" type="ORF">PYM288_LOCUS24499</name>
    <name evidence="2" type="ORF">ZHD862_LOCUS29115</name>
</gene>
<evidence type="ECO:0000313" key="3">
    <source>
        <dbReference type="EMBL" id="CAF1462481.1"/>
    </source>
</evidence>
<organism evidence="2 5">
    <name type="scientific">Rotaria sordida</name>
    <dbReference type="NCBI Taxonomy" id="392033"/>
    <lineage>
        <taxon>Eukaryota</taxon>
        <taxon>Metazoa</taxon>
        <taxon>Spiralia</taxon>
        <taxon>Gnathifera</taxon>
        <taxon>Rotifera</taxon>
        <taxon>Eurotatoria</taxon>
        <taxon>Bdelloidea</taxon>
        <taxon>Philodinida</taxon>
        <taxon>Philodinidae</taxon>
        <taxon>Rotaria</taxon>
    </lineage>
</organism>
<evidence type="ECO:0000313" key="5">
    <source>
        <dbReference type="Proteomes" id="UP000663864"/>
    </source>
</evidence>
<dbReference type="AlphaFoldDB" id="A0A815FRR4"/>
<dbReference type="EMBL" id="CAJNOH010001238">
    <property type="protein sequence ID" value="CAF1194026.1"/>
    <property type="molecule type" value="Genomic_DNA"/>
</dbReference>
<dbReference type="EMBL" id="CAJNOL010002105">
    <property type="protein sequence ID" value="CAF1462481.1"/>
    <property type="molecule type" value="Genomic_DNA"/>
</dbReference>
<keyword evidence="6" id="KW-1185">Reference proteome</keyword>
<evidence type="ECO:0000313" key="6">
    <source>
        <dbReference type="Proteomes" id="UP000663870"/>
    </source>
</evidence>
<dbReference type="EMBL" id="CAJNOT010002518">
    <property type="protein sequence ID" value="CAF1323067.1"/>
    <property type="molecule type" value="Genomic_DNA"/>
</dbReference>
<reference evidence="2" key="1">
    <citation type="submission" date="2021-02" db="EMBL/GenBank/DDBJ databases">
        <authorList>
            <person name="Nowell W R."/>
        </authorList>
    </citation>
    <scope>NUCLEOTIDE SEQUENCE</scope>
</reference>